<evidence type="ECO:0000313" key="1">
    <source>
        <dbReference type="EMBL" id="MBB4621332.1"/>
    </source>
</evidence>
<keyword evidence="2" id="KW-1185">Reference proteome</keyword>
<comment type="caution">
    <text evidence="1">The sequence shown here is derived from an EMBL/GenBank/DDBJ whole genome shotgun (WGS) entry which is preliminary data.</text>
</comment>
<evidence type="ECO:0000313" key="2">
    <source>
        <dbReference type="Proteomes" id="UP000533637"/>
    </source>
</evidence>
<reference evidence="1 2" key="1">
    <citation type="submission" date="2020-08" db="EMBL/GenBank/DDBJ databases">
        <title>Genomic Encyclopedia of Type Strains, Phase IV (KMG-IV): sequencing the most valuable type-strain genomes for metagenomic binning, comparative biology and taxonomic classification.</title>
        <authorList>
            <person name="Goeker M."/>
        </authorList>
    </citation>
    <scope>NUCLEOTIDE SEQUENCE [LARGE SCALE GENOMIC DNA]</scope>
    <source>
        <strain evidence="1 2">DSM 102983</strain>
    </source>
</reference>
<organism evidence="1 2">
    <name type="scientific">Parabacteroides faecis</name>
    <dbReference type="NCBI Taxonomy" id="1217282"/>
    <lineage>
        <taxon>Bacteria</taxon>
        <taxon>Pseudomonadati</taxon>
        <taxon>Bacteroidota</taxon>
        <taxon>Bacteroidia</taxon>
        <taxon>Bacteroidales</taxon>
        <taxon>Tannerellaceae</taxon>
        <taxon>Parabacteroides</taxon>
    </lineage>
</organism>
<name>A0ABR6KIJ2_9BACT</name>
<dbReference type="RefSeq" id="WP_122352486.1">
    <property type="nucleotide sequence ID" value="NZ_BMPB01000002.1"/>
</dbReference>
<dbReference type="Proteomes" id="UP000533637">
    <property type="component" value="Unassembled WGS sequence"/>
</dbReference>
<gene>
    <name evidence="1" type="ORF">GGQ57_001226</name>
</gene>
<protein>
    <submittedName>
        <fullName evidence="1">Uncharacterized protein</fullName>
    </submittedName>
</protein>
<proteinExistence type="predicted"/>
<accession>A0ABR6KIJ2</accession>
<sequence length="140" mass="16495">MESLSNWLEKLPDKGRYVMLLAWLLGEPAIKQYATWEVLRKRFNKHHRDDILEYCEIDACRLLIERIVVNEPDLFIAYISAMLRCGILDGTYEHVADHIDLVFRTGKEINTICNHLSDADDVYFDICEAVRETKRKHKKN</sequence>
<dbReference type="EMBL" id="JACHOC010000002">
    <property type="protein sequence ID" value="MBB4621332.1"/>
    <property type="molecule type" value="Genomic_DNA"/>
</dbReference>